<dbReference type="RefSeq" id="WP_186990239.1">
    <property type="nucleotide sequence ID" value="NZ_CP052909.1"/>
</dbReference>
<keyword evidence="3" id="KW-1185">Reference proteome</keyword>
<name>A0A7G8PRH3_9FLAO</name>
<accession>A0A7G8PRH3</accession>
<dbReference type="GO" id="GO:0008168">
    <property type="term" value="F:methyltransferase activity"/>
    <property type="evidence" value="ECO:0007669"/>
    <property type="project" value="UniProtKB-KW"/>
</dbReference>
<keyword evidence="2" id="KW-0489">Methyltransferase</keyword>
<reference evidence="2 3" key="1">
    <citation type="submission" date="2020-04" db="EMBL/GenBank/DDBJ databases">
        <title>Genome sequence of Altibacter aquimarinus strain ALE3EI.</title>
        <authorList>
            <person name="Oh H.-M."/>
            <person name="Jang D."/>
        </authorList>
    </citation>
    <scope>NUCLEOTIDE SEQUENCE [LARGE SCALE GENOMIC DNA]</scope>
    <source>
        <strain evidence="2 3">ALE3EI</strain>
    </source>
</reference>
<organism evidence="2 3">
    <name type="scientific">Constantimarinum furrinae</name>
    <dbReference type="NCBI Taxonomy" id="2562285"/>
    <lineage>
        <taxon>Bacteria</taxon>
        <taxon>Pseudomonadati</taxon>
        <taxon>Bacteroidota</taxon>
        <taxon>Flavobacteriia</taxon>
        <taxon>Flavobacteriales</taxon>
        <taxon>Flavobacteriaceae</taxon>
        <taxon>Altibacter/Constantimarinum group</taxon>
        <taxon>Constantimarinum</taxon>
    </lineage>
</organism>
<gene>
    <name evidence="2" type="ORF">ALE3EI_0352</name>
</gene>
<evidence type="ECO:0000313" key="3">
    <source>
        <dbReference type="Proteomes" id="UP000515514"/>
    </source>
</evidence>
<dbReference type="Pfam" id="PF19579">
    <property type="entry name" value="FtsL_2"/>
    <property type="match status" value="1"/>
</dbReference>
<dbReference type="AlphaFoldDB" id="A0A7G8PRH3"/>
<dbReference type="GO" id="GO:0032259">
    <property type="term" value="P:methylation"/>
    <property type="evidence" value="ECO:0007669"/>
    <property type="project" value="UniProtKB-KW"/>
</dbReference>
<sequence length="105" mass="12105">MKKNFYNLIKGKFLVSDDALKNWRFIVFLSFLALIMIASSHSADKKVHKIAQLNNDVKELKSEYVDVRMKVMQSKLETKIIAAMARRGLQPSVEPPQKIKITNKK</sequence>
<evidence type="ECO:0000256" key="1">
    <source>
        <dbReference type="SAM" id="Coils"/>
    </source>
</evidence>
<proteinExistence type="predicted"/>
<keyword evidence="2" id="KW-0808">Transferase</keyword>
<dbReference type="InterPro" id="IPR045755">
    <property type="entry name" value="FtsL-like"/>
</dbReference>
<keyword evidence="1" id="KW-0175">Coiled coil</keyword>
<dbReference type="KEGG" id="alti:ALE3EI_0352"/>
<protein>
    <submittedName>
        <fullName evidence="2">S-adenosyl-methyltransferase</fullName>
    </submittedName>
</protein>
<feature type="coiled-coil region" evidence="1">
    <location>
        <begin position="43"/>
        <end position="70"/>
    </location>
</feature>
<dbReference type="Proteomes" id="UP000515514">
    <property type="component" value="Chromosome"/>
</dbReference>
<dbReference type="EMBL" id="CP052909">
    <property type="protein sequence ID" value="QNJ96939.1"/>
    <property type="molecule type" value="Genomic_DNA"/>
</dbReference>
<evidence type="ECO:0000313" key="2">
    <source>
        <dbReference type="EMBL" id="QNJ96939.1"/>
    </source>
</evidence>